<dbReference type="HOGENOM" id="CLU_633084_0_0_1"/>
<dbReference type="Proteomes" id="UP000023758">
    <property type="component" value="Unassembled WGS sequence"/>
</dbReference>
<dbReference type="PANTHER" id="PTHR16861">
    <property type="entry name" value="GLYCOPROTEIN 38"/>
    <property type="match status" value="1"/>
</dbReference>
<feature type="compositionally biased region" description="Polar residues" evidence="1">
    <location>
        <begin position="363"/>
        <end position="386"/>
    </location>
</feature>
<keyword evidence="3" id="KW-0732">Signal</keyword>
<evidence type="ECO:0000256" key="1">
    <source>
        <dbReference type="SAM" id="MobiDB-lite"/>
    </source>
</evidence>
<evidence type="ECO:0008006" key="5">
    <source>
        <dbReference type="Google" id="ProtNLM"/>
    </source>
</evidence>
<name>A0A022VXT1_TRIRU</name>
<evidence type="ECO:0000313" key="4">
    <source>
        <dbReference type="EMBL" id="EZF50538.1"/>
    </source>
</evidence>
<sequence>MVGYSLALVAALLAVATVDAADLEHMVPVATPAGLIALNGRSPKPTPPPGLPDGIPLELVKRQASSSASLLIPFPPPAYYCGLVDGDPENPLTCVNARATCIYTGNAAGCCLSKNINDCTTIPTTCYPSSVSCDSACSRDSLALKCSISTLPYCGTYVFNQNTKLYGCYSYASVSNNISPLSQYYSSVLGPDYASKYSATHIPSSTTESYSNQPTNTGTDGSPQPSTSTSPTPSPTPTPPPSPNGAGLGGGAIAGIVVGCVAGVSAILIAIWWFVLRKKPDNTPAPAPATAYTQNNNMPPPSMNQQGYNQTPSAAGGYYAPVEQKPPVDDQLPTYPNEQKISPFSQPPQQPPQTQHAEMPGSNVGSPQQMSPIPSELASTPMSATHNGPVPEQIYEMGPGR</sequence>
<dbReference type="EMBL" id="KK207884">
    <property type="protein sequence ID" value="EZF50538.1"/>
    <property type="molecule type" value="Genomic_DNA"/>
</dbReference>
<keyword evidence="2" id="KW-1133">Transmembrane helix</keyword>
<keyword evidence="2" id="KW-0472">Membrane</keyword>
<feature type="compositionally biased region" description="Low complexity" evidence="1">
    <location>
        <begin position="222"/>
        <end position="231"/>
    </location>
</feature>
<evidence type="ECO:0000256" key="3">
    <source>
        <dbReference type="SAM" id="SignalP"/>
    </source>
</evidence>
<keyword evidence="2" id="KW-0812">Transmembrane</keyword>
<feature type="compositionally biased region" description="Polar residues" evidence="1">
    <location>
        <begin position="334"/>
        <end position="344"/>
    </location>
</feature>
<dbReference type="PANTHER" id="PTHR16861:SF4">
    <property type="entry name" value="SH3 DOMAIN PROTEIN (AFU_ORTHOLOGUE AFUA_1G13610)"/>
    <property type="match status" value="1"/>
</dbReference>
<organism evidence="4">
    <name type="scientific">Trichophyton rubrum CBS 288.86</name>
    <dbReference type="NCBI Taxonomy" id="1215330"/>
    <lineage>
        <taxon>Eukaryota</taxon>
        <taxon>Fungi</taxon>
        <taxon>Dikarya</taxon>
        <taxon>Ascomycota</taxon>
        <taxon>Pezizomycotina</taxon>
        <taxon>Eurotiomycetes</taxon>
        <taxon>Eurotiomycetidae</taxon>
        <taxon>Onygenales</taxon>
        <taxon>Arthrodermataceae</taxon>
        <taxon>Trichophyton</taxon>
    </lineage>
</organism>
<feature type="compositionally biased region" description="Pro residues" evidence="1">
    <location>
        <begin position="232"/>
        <end position="243"/>
    </location>
</feature>
<reference evidence="4" key="1">
    <citation type="submission" date="2014-02" db="EMBL/GenBank/DDBJ databases">
        <title>The Genome Sequence of Trichophyton rubrum (morphotype fischeri) CBS 288.86.</title>
        <authorList>
            <consortium name="The Broad Institute Genomics Platform"/>
            <person name="Cuomo C.A."/>
            <person name="White T.C."/>
            <person name="Graser Y."/>
            <person name="Martinez-Rossi N."/>
            <person name="Heitman J."/>
            <person name="Young S.K."/>
            <person name="Zeng Q."/>
            <person name="Gargeya S."/>
            <person name="Abouelleil A."/>
            <person name="Alvarado L."/>
            <person name="Chapman S.B."/>
            <person name="Gainer-Dewar J."/>
            <person name="Goldberg J."/>
            <person name="Griggs A."/>
            <person name="Gujja S."/>
            <person name="Hansen M."/>
            <person name="Howarth C."/>
            <person name="Imamovic A."/>
            <person name="Larimer J."/>
            <person name="Martinez D."/>
            <person name="Murphy C."/>
            <person name="Pearson M.D."/>
            <person name="Persinoti G."/>
            <person name="Poon T."/>
            <person name="Priest M."/>
            <person name="Roberts A.D."/>
            <person name="Saif S."/>
            <person name="Shea T.D."/>
            <person name="Sykes S.N."/>
            <person name="Wortman J."/>
            <person name="Nusbaum C."/>
            <person name="Birren B."/>
        </authorList>
    </citation>
    <scope>NUCLEOTIDE SEQUENCE [LARGE SCALE GENOMIC DNA]</scope>
    <source>
        <strain evidence="4">CBS 288.86</strain>
    </source>
</reference>
<feature type="signal peptide" evidence="3">
    <location>
        <begin position="1"/>
        <end position="20"/>
    </location>
</feature>
<accession>A0A022VXT1</accession>
<feature type="chain" id="PRO_5001508034" description="Mid2 domain-containing protein" evidence="3">
    <location>
        <begin position="21"/>
        <end position="401"/>
    </location>
</feature>
<protein>
    <recommendedName>
        <fullName evidence="5">Mid2 domain-containing protein</fullName>
    </recommendedName>
</protein>
<feature type="transmembrane region" description="Helical" evidence="2">
    <location>
        <begin position="248"/>
        <end position="275"/>
    </location>
</feature>
<gene>
    <name evidence="4" type="ORF">H103_06047</name>
</gene>
<feature type="region of interest" description="Disordered" evidence="1">
    <location>
        <begin position="286"/>
        <end position="401"/>
    </location>
</feature>
<dbReference type="OrthoDB" id="5347452at2759"/>
<proteinExistence type="predicted"/>
<dbReference type="AlphaFoldDB" id="A0A022VXT1"/>
<feature type="region of interest" description="Disordered" evidence="1">
    <location>
        <begin position="204"/>
        <end position="246"/>
    </location>
</feature>
<evidence type="ECO:0000256" key="2">
    <source>
        <dbReference type="SAM" id="Phobius"/>
    </source>
</evidence>
<feature type="compositionally biased region" description="Low complexity" evidence="1">
    <location>
        <begin position="286"/>
        <end position="297"/>
    </location>
</feature>
<feature type="compositionally biased region" description="Polar residues" evidence="1">
    <location>
        <begin position="204"/>
        <end position="221"/>
    </location>
</feature>